<gene>
    <name evidence="3" type="ordered locus">Mfer_0476</name>
</gene>
<evidence type="ECO:0000259" key="2">
    <source>
        <dbReference type="SMART" id="SM00899"/>
    </source>
</evidence>
<dbReference type="AlphaFoldDB" id="E3GY94"/>
<accession>E3GY94</accession>
<dbReference type="Proteomes" id="UP000002315">
    <property type="component" value="Chromosome"/>
</dbReference>
<evidence type="ECO:0000313" key="3">
    <source>
        <dbReference type="EMBL" id="ADP77276.1"/>
    </source>
</evidence>
<dbReference type="PANTHER" id="PTHR43151:SF2">
    <property type="entry name" value="FE(2+) TRANSPORT PROTEIN A-RELATED"/>
    <property type="match status" value="1"/>
</dbReference>
<proteinExistence type="predicted"/>
<dbReference type="InterPro" id="IPR053184">
    <property type="entry name" value="FeoA-like"/>
</dbReference>
<dbReference type="Pfam" id="PF04023">
    <property type="entry name" value="FeoA"/>
    <property type="match status" value="1"/>
</dbReference>
<dbReference type="PANTHER" id="PTHR43151">
    <property type="entry name" value="FEOA FAMILY PROTEIN"/>
    <property type="match status" value="1"/>
</dbReference>
<protein>
    <submittedName>
        <fullName evidence="3">FeoA family protein</fullName>
    </submittedName>
</protein>
<dbReference type="InterPro" id="IPR038157">
    <property type="entry name" value="FeoA_core_dom"/>
</dbReference>
<dbReference type="GO" id="GO:0046914">
    <property type="term" value="F:transition metal ion binding"/>
    <property type="evidence" value="ECO:0007669"/>
    <property type="project" value="InterPro"/>
</dbReference>
<sequence>MLPLTEVETGKKVIIKEIVAGIGLIKRLESLNIRIGKIIKVISATPFRGPLVVDVGGSKVALGRGLAERIFVEVLDENTSHG</sequence>
<dbReference type="KEGG" id="mfv:Mfer_0476"/>
<dbReference type="STRING" id="523846.Mfer_0476"/>
<evidence type="ECO:0000256" key="1">
    <source>
        <dbReference type="ARBA" id="ARBA00023004"/>
    </source>
</evidence>
<feature type="domain" description="Ferrous iron transporter FeoA-like" evidence="2">
    <location>
        <begin position="2"/>
        <end position="74"/>
    </location>
</feature>
<keyword evidence="4" id="KW-1185">Reference proteome</keyword>
<dbReference type="InterPro" id="IPR007167">
    <property type="entry name" value="Fe-transptr_FeoA-like"/>
</dbReference>
<reference evidence="3 4" key="1">
    <citation type="journal article" date="2010" name="Stand. Genomic Sci.">
        <title>Complete genome sequence of Methanothermus fervidus type strain (V24S).</title>
        <authorList>
            <person name="Anderson I."/>
            <person name="Djao O.D."/>
            <person name="Misra M."/>
            <person name="Chertkov O."/>
            <person name="Nolan M."/>
            <person name="Lucas S."/>
            <person name="Lapidus A."/>
            <person name="Del Rio T.G."/>
            <person name="Tice H."/>
            <person name="Cheng J.F."/>
            <person name="Tapia R."/>
            <person name="Han C."/>
            <person name="Goodwin L."/>
            <person name="Pitluck S."/>
            <person name="Liolios K."/>
            <person name="Ivanova N."/>
            <person name="Mavromatis K."/>
            <person name="Mikhailova N."/>
            <person name="Pati A."/>
            <person name="Brambilla E."/>
            <person name="Chen A."/>
            <person name="Palaniappan K."/>
            <person name="Land M."/>
            <person name="Hauser L."/>
            <person name="Chang Y.J."/>
            <person name="Jeffries C.D."/>
            <person name="Sikorski J."/>
            <person name="Spring S."/>
            <person name="Rohde M."/>
            <person name="Eichinger K."/>
            <person name="Huber H."/>
            <person name="Wirth R."/>
            <person name="Goker M."/>
            <person name="Detter J.C."/>
            <person name="Woyke T."/>
            <person name="Bristow J."/>
            <person name="Eisen J.A."/>
            <person name="Markowitz V."/>
            <person name="Hugenholtz P."/>
            <person name="Klenk H.P."/>
            <person name="Kyrpides N.C."/>
        </authorList>
    </citation>
    <scope>NUCLEOTIDE SEQUENCE [LARGE SCALE GENOMIC DNA]</scope>
    <source>
        <strain evidence="4">ATCC 43054 / DSM 2088 / JCM 10308 / V24 S</strain>
    </source>
</reference>
<dbReference type="SMART" id="SM00899">
    <property type="entry name" value="FeoA"/>
    <property type="match status" value="1"/>
</dbReference>
<dbReference type="SUPFAM" id="SSF50037">
    <property type="entry name" value="C-terminal domain of transcriptional repressors"/>
    <property type="match status" value="1"/>
</dbReference>
<name>E3GY94_METFV</name>
<dbReference type="HOGENOM" id="CLU_150646_6_3_2"/>
<dbReference type="InterPro" id="IPR008988">
    <property type="entry name" value="Transcriptional_repressor_C"/>
</dbReference>
<organism evidence="3 4">
    <name type="scientific">Methanothermus fervidus (strain ATCC 43054 / DSM 2088 / JCM 10308 / V24 S)</name>
    <dbReference type="NCBI Taxonomy" id="523846"/>
    <lineage>
        <taxon>Archaea</taxon>
        <taxon>Methanobacteriati</taxon>
        <taxon>Methanobacteriota</taxon>
        <taxon>Methanomada group</taxon>
        <taxon>Methanobacteria</taxon>
        <taxon>Methanobacteriales</taxon>
        <taxon>Methanothermaceae</taxon>
        <taxon>Methanothermus</taxon>
    </lineage>
</organism>
<dbReference type="Gene3D" id="2.30.30.90">
    <property type="match status" value="1"/>
</dbReference>
<evidence type="ECO:0000313" key="4">
    <source>
        <dbReference type="Proteomes" id="UP000002315"/>
    </source>
</evidence>
<keyword evidence="1" id="KW-0408">Iron</keyword>
<dbReference type="EMBL" id="CP002278">
    <property type="protein sequence ID" value="ADP77276.1"/>
    <property type="molecule type" value="Genomic_DNA"/>
</dbReference>
<dbReference type="OrthoDB" id="105333at2157"/>